<feature type="region of interest" description="Disordered" evidence="1">
    <location>
        <begin position="484"/>
        <end position="504"/>
    </location>
</feature>
<protein>
    <submittedName>
        <fullName evidence="2">Uncharacterized protein</fullName>
    </submittedName>
</protein>
<proteinExistence type="predicted"/>
<dbReference type="RefSeq" id="XP_037168077.1">
    <property type="nucleotide sequence ID" value="XM_037305212.1"/>
</dbReference>
<gene>
    <name evidence="2" type="ORF">HO173_003285</name>
</gene>
<comment type="caution">
    <text evidence="2">The sequence shown here is derived from an EMBL/GenBank/DDBJ whole genome shotgun (WGS) entry which is preliminary data.</text>
</comment>
<name>A0A8H6G1F2_9LECA</name>
<dbReference type="EMBL" id="JACCJC010000008">
    <property type="protein sequence ID" value="KAF6238778.1"/>
    <property type="molecule type" value="Genomic_DNA"/>
</dbReference>
<evidence type="ECO:0000256" key="1">
    <source>
        <dbReference type="SAM" id="MobiDB-lite"/>
    </source>
</evidence>
<evidence type="ECO:0000313" key="2">
    <source>
        <dbReference type="EMBL" id="KAF6238778.1"/>
    </source>
</evidence>
<reference evidence="2 3" key="1">
    <citation type="journal article" date="2020" name="Genomics">
        <title>Complete, high-quality genomes from long-read metagenomic sequencing of two wolf lichen thalli reveals enigmatic genome architecture.</title>
        <authorList>
            <person name="McKenzie S.K."/>
            <person name="Walston R.F."/>
            <person name="Allen J.L."/>
        </authorList>
    </citation>
    <scope>NUCLEOTIDE SEQUENCE [LARGE SCALE GENOMIC DNA]</scope>
    <source>
        <strain evidence="2">WasteWater2</strain>
    </source>
</reference>
<organism evidence="2 3">
    <name type="scientific">Letharia columbiana</name>
    <dbReference type="NCBI Taxonomy" id="112416"/>
    <lineage>
        <taxon>Eukaryota</taxon>
        <taxon>Fungi</taxon>
        <taxon>Dikarya</taxon>
        <taxon>Ascomycota</taxon>
        <taxon>Pezizomycotina</taxon>
        <taxon>Lecanoromycetes</taxon>
        <taxon>OSLEUM clade</taxon>
        <taxon>Lecanoromycetidae</taxon>
        <taxon>Lecanorales</taxon>
        <taxon>Lecanorineae</taxon>
        <taxon>Parmeliaceae</taxon>
        <taxon>Letharia</taxon>
    </lineage>
</organism>
<accession>A0A8H6G1F2</accession>
<sequence>MKQLRLSYGVADGGLGAATHVFFPHLPVANSGVTHLSNDEQSSWVDNIIRPALRDTCGHHVRQHWPRSFADANHKARVKEEQSINGAGHPIDINYPLPASLLEQYWDCVLRKSNEYPEFAGPVLIVMAHNLKGPTQRNSPALMKHDFLELMESCYDIHSEGYLSRGDAWLDIGVEDVPVTDGVTLLRKTCCLEQWAQGFCDPRQAARHLTALRHPFMLTRDAGSISVELGPSNLLRSEGNLAHNKAYNSNKDLFATPFKPYSAFGNDDFEGLGFSQTHIDRCFEVNRHGRTAVGTRESHVKRPDIVKGYEKSKQRVAVALEDSTKAKSSFGIRSECRAGRLFFVHCELSVDGHSITIAQAAAPPSSSQGLSSPMLSIDNIGSHPPADNQARVSIAEGPHRSYWVLPTEEVNKFTSAYPYLNRWTVCVEASATRARPGPNNRPIASETQQRLHGITISACRRILALAIGGVAPSRRPELMLEKMESREHRQERLRRQAFHDDSRV</sequence>
<dbReference type="OrthoDB" id="5369347at2759"/>
<dbReference type="AlphaFoldDB" id="A0A8H6G1F2"/>
<dbReference type="GeneID" id="59284953"/>
<evidence type="ECO:0000313" key="3">
    <source>
        <dbReference type="Proteomes" id="UP000578531"/>
    </source>
</evidence>
<keyword evidence="3" id="KW-1185">Reference proteome</keyword>
<dbReference type="Proteomes" id="UP000578531">
    <property type="component" value="Unassembled WGS sequence"/>
</dbReference>